<dbReference type="GO" id="GO:0008270">
    <property type="term" value="F:zinc ion binding"/>
    <property type="evidence" value="ECO:0007669"/>
    <property type="project" value="UniProtKB-UniRule"/>
</dbReference>
<gene>
    <name evidence="5" type="ORF">LOD99_9832</name>
</gene>
<dbReference type="GO" id="GO:0016567">
    <property type="term" value="P:protein ubiquitination"/>
    <property type="evidence" value="ECO:0007669"/>
    <property type="project" value="UniProtKB-UniRule"/>
</dbReference>
<comment type="caution">
    <text evidence="5">The sequence shown here is derived from an EMBL/GenBank/DDBJ whole genome shotgun (WGS) entry which is preliminary data.</text>
</comment>
<dbReference type="Pfam" id="PF18995">
    <property type="entry name" value="PRT6_C"/>
    <property type="match status" value="1"/>
</dbReference>
<feature type="domain" description="E3 ubiquitin-protein ligase UBR1-like winged-helix" evidence="4">
    <location>
        <begin position="341"/>
        <end position="432"/>
    </location>
</feature>
<keyword evidence="1" id="KW-0479">Metal-binding</keyword>
<dbReference type="EC" id="2.3.2.27" evidence="1"/>
<dbReference type="PANTHER" id="PTHR21497:SF24">
    <property type="entry name" value="E3 UBIQUITIN-PROTEIN LIGASE UBR1"/>
    <property type="match status" value="1"/>
</dbReference>
<evidence type="ECO:0000313" key="6">
    <source>
        <dbReference type="Proteomes" id="UP001165289"/>
    </source>
</evidence>
<keyword evidence="1" id="KW-0808">Transferase</keyword>
<name>A0AAV7KM56_9METZ</name>
<dbReference type="GO" id="GO:0000151">
    <property type="term" value="C:ubiquitin ligase complex"/>
    <property type="evidence" value="ECO:0007669"/>
    <property type="project" value="TreeGrafter"/>
</dbReference>
<dbReference type="InterPro" id="IPR044046">
    <property type="entry name" value="E3_ligase_UBR-like_C"/>
</dbReference>
<dbReference type="PANTHER" id="PTHR21497">
    <property type="entry name" value="UBIQUITIN LIGASE E3 ALPHA-RELATED"/>
    <property type="match status" value="1"/>
</dbReference>
<sequence>MCYRFHFAELLSFVDAPLAGREKTPINSSAVKSFNKHRTRRAHCTSHDVGYLLRHSPNSGVLTEPVRYAFLQGLKSHVTVLKLFEGTDAVKRELVAHVPFESDWREVFYFQRLLQPITSYFIGWLPKNRSLLLESINIVFETLQLMKPVGFKSLETTVFRNYSCQIHPGVVTNLHNSCHMPLTRLLSGLLCACHSQGINLTTDTCLCDESIMHWLFERCLQPIVFKSQVLNNFWKKNGMSVVQMVNNYHSFICNEMYYRDVYMLQLLTAYLPTDYVLLNLIQKFEVAKWFEPNYKLSKSSGAADRNLFIQNMCEEMLGTLITIIIERNNTDTAELTEEEVMEQKLINILFLDHWKHQNLMDELTRGNNDYSIQSILDTQLSILADESIMSRKKQFTLKPKYYDRVCVFFYHDSKENQSQSGNQLKALCQLKKDILSTILSPPLLPNFRPHLRRILCILEHPLFFHILFIILERAKKESELVTDYMTHQALFLISIGIQEEKLGNISGFKDCLKGASANSSFDFLPILAILSSTPSCADIRELVDWINSELLPKEQIRDISEQITAREDSEKKLIEEIQEAQTKAMDDLKKKQASFLVGFGSSDEDDDELIEKPDQEQSRVQPNSAGIGIQCLNSLHDRESIGCMFCQETAENQSHTEPGKFFVLPGHCASYSGLRKGQSTIKSLHDTNAVLTPATLDMGVVTKSCGHTFHFVCWDQFMKGSSSIYSQLVISPEEFKCPLCYSVCNTIIPLSQGLNYNAEVSETHKPPSFEQFLNLLYGITNAKFYTENAVNIATAFIDCFHQLPDRFHSVLFFTKNEDAFKMQAKCKEIAYAGSAPVDPSFIVNAMNNTVNYTIQSKNNEIMSLERLVSDEVSAHQRLVLRSIVHTAVIAKNVEFHQVCCQNTNTILDALLTSSNNPDSKTFDYDAFSLLVYLQFSLPHLITEVVQPVPDHSTCLNLLPTISLHVFKLLLYYRLIQILLCTNLDTLSADAEHDGVNRDSLFKLWTLRRKALPEKLRQYNFSMKQLHREVVRLILPFLRAAAMFYNLLLNLPFPTEISEKTDEYGANDDFEQVERLLKFIGCPGLMSCISEVFTTRNLEELIRNWFAVTSNFSLVYSQHIQHPSQIIFPYGGLVILPNTYIDILTDALAYDCPITLQRADEVIKCMVCGKYVCLSCFACTETYKQSAIDKPPVGPFTEHILQCSNGIGIGIWVKNAVLLLISVSLSSENLPATGTIQQVPYLDQFGEHDRELRKGSPLFLSPQGYKEINQIWMQNNVSGAIEKSNEDKPNFAGINWKSF</sequence>
<feature type="region of interest" description="Disordered" evidence="2">
    <location>
        <begin position="602"/>
        <end position="622"/>
    </location>
</feature>
<evidence type="ECO:0000259" key="3">
    <source>
        <dbReference type="Pfam" id="PF18995"/>
    </source>
</evidence>
<dbReference type="Gene3D" id="3.30.40.10">
    <property type="entry name" value="Zinc/RING finger domain, C3HC4 (zinc finger)"/>
    <property type="match status" value="1"/>
</dbReference>
<keyword evidence="6" id="KW-1185">Reference proteome</keyword>
<feature type="domain" description="E3 ubiquitin-protein ligase UBR-like C-terminal" evidence="3">
    <location>
        <begin position="843"/>
        <end position="1273"/>
    </location>
</feature>
<dbReference type="InterPro" id="IPR039164">
    <property type="entry name" value="UBR1-like"/>
</dbReference>
<keyword evidence="1" id="KW-0833">Ubl conjugation pathway</keyword>
<comment type="catalytic activity">
    <reaction evidence="1">
        <text>S-ubiquitinyl-[E2 ubiquitin-conjugating enzyme]-L-cysteine + [acceptor protein]-L-lysine = [E2 ubiquitin-conjugating enzyme]-L-cysteine + N(6)-ubiquitinyl-[acceptor protein]-L-lysine.</text>
        <dbReference type="EC" id="2.3.2.27"/>
    </reaction>
</comment>
<dbReference type="Pfam" id="PF22960">
    <property type="entry name" value="WHD_UBR1"/>
    <property type="match status" value="1"/>
</dbReference>
<dbReference type="GO" id="GO:0005737">
    <property type="term" value="C:cytoplasm"/>
    <property type="evidence" value="ECO:0007669"/>
    <property type="project" value="TreeGrafter"/>
</dbReference>
<organism evidence="5 6">
    <name type="scientific">Oopsacas minuta</name>
    <dbReference type="NCBI Taxonomy" id="111878"/>
    <lineage>
        <taxon>Eukaryota</taxon>
        <taxon>Metazoa</taxon>
        <taxon>Porifera</taxon>
        <taxon>Hexactinellida</taxon>
        <taxon>Hexasterophora</taxon>
        <taxon>Lyssacinosida</taxon>
        <taxon>Leucopsacidae</taxon>
        <taxon>Oopsacas</taxon>
    </lineage>
</organism>
<dbReference type="InterPro" id="IPR055194">
    <property type="entry name" value="UBR1-like_WH"/>
</dbReference>
<keyword evidence="1" id="KW-0863">Zinc-finger</keyword>
<comment type="function">
    <text evidence="1">Ubiquitin ligase protein which is a component of the N-end rule pathway. Recognizes and binds to proteins bearing specific N-terminal residues that are destabilizing according to the N-end rule, leading to their ubiquitination and subsequent degradation.</text>
</comment>
<protein>
    <recommendedName>
        <fullName evidence="1">E3 ubiquitin-protein ligase</fullName>
        <ecNumber evidence="1">2.3.2.27</ecNumber>
    </recommendedName>
</protein>
<accession>A0AAV7KM56</accession>
<comment type="pathway">
    <text evidence="1">Protein modification; protein ubiquitination.</text>
</comment>
<evidence type="ECO:0000256" key="1">
    <source>
        <dbReference type="RuleBase" id="RU366018"/>
    </source>
</evidence>
<evidence type="ECO:0000259" key="4">
    <source>
        <dbReference type="Pfam" id="PF22960"/>
    </source>
</evidence>
<reference evidence="5 6" key="1">
    <citation type="journal article" date="2023" name="BMC Biol.">
        <title>The compact genome of the sponge Oopsacas minuta (Hexactinellida) is lacking key metazoan core genes.</title>
        <authorList>
            <person name="Santini S."/>
            <person name="Schenkelaars Q."/>
            <person name="Jourda C."/>
            <person name="Duchesne M."/>
            <person name="Belahbib H."/>
            <person name="Rocher C."/>
            <person name="Selva M."/>
            <person name="Riesgo A."/>
            <person name="Vervoort M."/>
            <person name="Leys S.P."/>
            <person name="Kodjabachian L."/>
            <person name="Le Bivic A."/>
            <person name="Borchiellini C."/>
            <person name="Claverie J.M."/>
            <person name="Renard E."/>
        </authorList>
    </citation>
    <scope>NUCLEOTIDE SEQUENCE [LARGE SCALE GENOMIC DNA]</scope>
    <source>
        <strain evidence="5">SPO-2</strain>
    </source>
</reference>
<evidence type="ECO:0000256" key="2">
    <source>
        <dbReference type="SAM" id="MobiDB-lite"/>
    </source>
</evidence>
<dbReference type="EMBL" id="JAKMXF010000007">
    <property type="protein sequence ID" value="KAI6661765.1"/>
    <property type="molecule type" value="Genomic_DNA"/>
</dbReference>
<dbReference type="GO" id="GO:0061630">
    <property type="term" value="F:ubiquitin protein ligase activity"/>
    <property type="evidence" value="ECO:0007669"/>
    <property type="project" value="UniProtKB-UniRule"/>
</dbReference>
<comment type="similarity">
    <text evidence="1">Belongs to the E3 ubiquitin-protein ligase UBR1-like family.</text>
</comment>
<keyword evidence="1" id="KW-0862">Zinc</keyword>
<evidence type="ECO:0000313" key="5">
    <source>
        <dbReference type="EMBL" id="KAI6661765.1"/>
    </source>
</evidence>
<dbReference type="InterPro" id="IPR013083">
    <property type="entry name" value="Znf_RING/FYVE/PHD"/>
</dbReference>
<dbReference type="SUPFAM" id="SSF57850">
    <property type="entry name" value="RING/U-box"/>
    <property type="match status" value="1"/>
</dbReference>
<dbReference type="GO" id="GO:0071596">
    <property type="term" value="P:ubiquitin-dependent protein catabolic process via the N-end rule pathway"/>
    <property type="evidence" value="ECO:0007669"/>
    <property type="project" value="UniProtKB-UniRule"/>
</dbReference>
<dbReference type="Proteomes" id="UP001165289">
    <property type="component" value="Unassembled WGS sequence"/>
</dbReference>
<proteinExistence type="inferred from homology"/>